<proteinExistence type="inferred from homology"/>
<keyword evidence="5 8" id="KW-0460">Magnesium</keyword>
<dbReference type="OrthoDB" id="8070997at2"/>
<evidence type="ECO:0000313" key="11">
    <source>
        <dbReference type="Proteomes" id="UP000029843"/>
    </source>
</evidence>
<dbReference type="GO" id="GO:0017108">
    <property type="term" value="F:5'-flap endonuclease activity"/>
    <property type="evidence" value="ECO:0007669"/>
    <property type="project" value="UniProtKB-UniRule"/>
</dbReference>
<comment type="cofactor">
    <cofactor evidence="8">
        <name>Mg(2+)</name>
        <dbReference type="ChEBI" id="CHEBI:18420"/>
    </cofactor>
    <text evidence="8">Binds 2 Mg(2+) per subunit. Only one magnesium ion has a direct interaction with the protein, the other interactions are indirect.</text>
</comment>
<dbReference type="PATRIC" id="fig|28229.4.peg.1467"/>
<evidence type="ECO:0000256" key="6">
    <source>
        <dbReference type="ARBA" id="ARBA00022958"/>
    </source>
</evidence>
<dbReference type="InterPro" id="IPR008918">
    <property type="entry name" value="HhH2"/>
</dbReference>
<dbReference type="SUPFAM" id="SSF88723">
    <property type="entry name" value="PIN domain-like"/>
    <property type="match status" value="1"/>
</dbReference>
<feature type="region of interest" description="Interaction with DNA" evidence="8">
    <location>
        <begin position="205"/>
        <end position="210"/>
    </location>
</feature>
<dbReference type="Pfam" id="PF02739">
    <property type="entry name" value="5_3_exonuc_N"/>
    <property type="match status" value="1"/>
</dbReference>
<keyword evidence="3 8" id="KW-0255">Endonuclease</keyword>
<comment type="function">
    <text evidence="8">Has flap endonuclease activity. During DNA replication, flap endonucleases cleave the 5'-overhanging flap structure that is generated by displacement synthesis when DNA polymerase encounters the 5'-end of a downstream Okazaki fragment.</text>
</comment>
<keyword evidence="2 8" id="KW-0479">Metal-binding</keyword>
<comment type="caution">
    <text evidence="8">Lacks conserved residue(s) required for the propagation of feature annotation.</text>
</comment>
<protein>
    <recommendedName>
        <fullName evidence="8">Flap endonuclease Xni</fullName>
        <shortName evidence="8">FEN</shortName>
        <ecNumber evidence="8">3.1.-.-</ecNumber>
    </recommendedName>
</protein>
<gene>
    <name evidence="8" type="primary">xni</name>
    <name evidence="8" type="synonym">ygdG</name>
    <name evidence="10" type="ORF">ND2E_2438</name>
</gene>
<evidence type="ECO:0000256" key="2">
    <source>
        <dbReference type="ARBA" id="ARBA00022723"/>
    </source>
</evidence>
<dbReference type="PANTHER" id="PTHR42646">
    <property type="entry name" value="FLAP ENDONUCLEASE XNI"/>
    <property type="match status" value="1"/>
</dbReference>
<feature type="binding site" evidence="8">
    <location>
        <position position="206"/>
    </location>
    <ligand>
        <name>K(+)</name>
        <dbReference type="ChEBI" id="CHEBI:29103"/>
    </ligand>
</feature>
<reference evidence="10 11" key="1">
    <citation type="submission" date="2014-08" db="EMBL/GenBank/DDBJ databases">
        <title>Genomic and Phenotypic Diversity of Colwellia psychrerythraea strains from Disparate Marine Basins.</title>
        <authorList>
            <person name="Techtmann S.M."/>
            <person name="Stelling S.C."/>
            <person name="Utturkar S.M."/>
            <person name="Alshibli N."/>
            <person name="Harris A."/>
            <person name="Brown S.D."/>
            <person name="Hazen T.C."/>
        </authorList>
    </citation>
    <scope>NUCLEOTIDE SEQUENCE [LARGE SCALE GENOMIC DNA]</scope>
    <source>
        <strain evidence="10 11">ND2E</strain>
    </source>
</reference>
<keyword evidence="1 8" id="KW-0540">Nuclease</keyword>
<comment type="caution">
    <text evidence="10">The sequence shown here is derived from an EMBL/GenBank/DDBJ whole genome shotgun (WGS) entry which is preliminary data.</text>
</comment>
<dbReference type="InterPro" id="IPR022895">
    <property type="entry name" value="Xni"/>
</dbReference>
<dbReference type="FunFam" id="1.10.150.20:FF:000003">
    <property type="entry name" value="DNA polymerase I"/>
    <property type="match status" value="1"/>
</dbReference>
<comment type="similarity">
    <text evidence="8">Belongs to the Xni family.</text>
</comment>
<dbReference type="SMART" id="SM00475">
    <property type="entry name" value="53EXOc"/>
    <property type="match status" value="1"/>
</dbReference>
<evidence type="ECO:0000256" key="1">
    <source>
        <dbReference type="ARBA" id="ARBA00022722"/>
    </source>
</evidence>
<comment type="cofactor">
    <cofactor evidence="8">
        <name>K(+)</name>
        <dbReference type="ChEBI" id="CHEBI:29103"/>
    </cofactor>
    <text evidence="8">Binds 1 K(+) per subunit. The potassium ion strongly increases the affinity for DNA.</text>
</comment>
<evidence type="ECO:0000256" key="3">
    <source>
        <dbReference type="ARBA" id="ARBA00022759"/>
    </source>
</evidence>
<dbReference type="PANTHER" id="PTHR42646:SF2">
    <property type="entry name" value="5'-3' EXONUCLEASE FAMILY PROTEIN"/>
    <property type="match status" value="1"/>
</dbReference>
<evidence type="ECO:0000256" key="5">
    <source>
        <dbReference type="ARBA" id="ARBA00022842"/>
    </source>
</evidence>
<dbReference type="RefSeq" id="WP_033093217.1">
    <property type="nucleotide sequence ID" value="NZ_JQED01000015.1"/>
</dbReference>
<dbReference type="InterPro" id="IPR020045">
    <property type="entry name" value="DNA_polI_H3TH"/>
</dbReference>
<dbReference type="GO" id="GO:0000287">
    <property type="term" value="F:magnesium ion binding"/>
    <property type="evidence" value="ECO:0007669"/>
    <property type="project" value="UniProtKB-UniRule"/>
</dbReference>
<dbReference type="EMBL" id="JQED01000015">
    <property type="protein sequence ID" value="KGJ92972.1"/>
    <property type="molecule type" value="Genomic_DNA"/>
</dbReference>
<feature type="binding site" evidence="8">
    <location>
        <position position="192"/>
    </location>
    <ligand>
        <name>K(+)</name>
        <dbReference type="ChEBI" id="CHEBI:29103"/>
    </ligand>
</feature>
<evidence type="ECO:0000256" key="4">
    <source>
        <dbReference type="ARBA" id="ARBA00022801"/>
    </source>
</evidence>
<organism evidence="10 11">
    <name type="scientific">Colwellia psychrerythraea</name>
    <name type="common">Vibrio psychroerythus</name>
    <dbReference type="NCBI Taxonomy" id="28229"/>
    <lineage>
        <taxon>Bacteria</taxon>
        <taxon>Pseudomonadati</taxon>
        <taxon>Pseudomonadota</taxon>
        <taxon>Gammaproteobacteria</taxon>
        <taxon>Alteromonadales</taxon>
        <taxon>Colwelliaceae</taxon>
        <taxon>Colwellia</taxon>
    </lineage>
</organism>
<dbReference type="Gene3D" id="1.10.150.20">
    <property type="entry name" value="5' to 3' exonuclease, C-terminal subdomain"/>
    <property type="match status" value="1"/>
</dbReference>
<evidence type="ECO:0000256" key="8">
    <source>
        <dbReference type="HAMAP-Rule" id="MF_01192"/>
    </source>
</evidence>
<dbReference type="InterPro" id="IPR036279">
    <property type="entry name" value="5-3_exonuclease_C_sf"/>
</dbReference>
<keyword evidence="10" id="KW-0269">Exonuclease</keyword>
<feature type="binding site" evidence="8">
    <location>
        <position position="125"/>
    </location>
    <ligand>
        <name>Mg(2+)</name>
        <dbReference type="ChEBI" id="CHEBI:18420"/>
    </ligand>
</feature>
<dbReference type="InterPro" id="IPR020046">
    <property type="entry name" value="5-3_exonucl_a-hlix_arch_N"/>
</dbReference>
<evidence type="ECO:0000256" key="7">
    <source>
        <dbReference type="ARBA" id="ARBA00023125"/>
    </source>
</evidence>
<name>A0A099KSY3_COLPS</name>
<dbReference type="InterPro" id="IPR038969">
    <property type="entry name" value="FEN"/>
</dbReference>
<dbReference type="GO" id="GO:0008409">
    <property type="term" value="F:5'-3' exonuclease activity"/>
    <property type="evidence" value="ECO:0007669"/>
    <property type="project" value="InterPro"/>
</dbReference>
<dbReference type="GO" id="GO:0003677">
    <property type="term" value="F:DNA binding"/>
    <property type="evidence" value="ECO:0007669"/>
    <property type="project" value="UniProtKB-UniRule"/>
</dbReference>
<dbReference type="GO" id="GO:0030955">
    <property type="term" value="F:potassium ion binding"/>
    <property type="evidence" value="ECO:0007669"/>
    <property type="project" value="UniProtKB-UniRule"/>
</dbReference>
<keyword evidence="6 8" id="KW-0630">Potassium</keyword>
<dbReference type="SUPFAM" id="SSF47807">
    <property type="entry name" value="5' to 3' exonuclease, C-terminal subdomain"/>
    <property type="match status" value="1"/>
</dbReference>
<dbReference type="SMART" id="SM00279">
    <property type="entry name" value="HhH2"/>
    <property type="match status" value="1"/>
</dbReference>
<accession>A0A099KSY3</accession>
<keyword evidence="4 8" id="KW-0378">Hydrolase</keyword>
<dbReference type="CDD" id="cd09859">
    <property type="entry name" value="PIN_53EXO"/>
    <property type="match status" value="1"/>
</dbReference>
<dbReference type="GO" id="GO:0033567">
    <property type="term" value="P:DNA replication, Okazaki fragment processing"/>
    <property type="evidence" value="ECO:0007669"/>
    <property type="project" value="UniProtKB-UniRule"/>
</dbReference>
<dbReference type="Gene3D" id="3.40.50.1010">
    <property type="entry name" value="5'-nuclease"/>
    <property type="match status" value="1"/>
</dbReference>
<dbReference type="HAMAP" id="MF_01192">
    <property type="entry name" value="Xni"/>
    <property type="match status" value="1"/>
</dbReference>
<evidence type="ECO:0000259" key="9">
    <source>
        <dbReference type="SMART" id="SM00475"/>
    </source>
</evidence>
<dbReference type="NCBIfam" id="NF007017">
    <property type="entry name" value="PRK09482.1"/>
    <property type="match status" value="1"/>
</dbReference>
<dbReference type="InterPro" id="IPR002421">
    <property type="entry name" value="5-3_exonuclease"/>
</dbReference>
<dbReference type="AlphaFoldDB" id="A0A099KSY3"/>
<keyword evidence="7 8" id="KW-0238">DNA-binding</keyword>
<dbReference type="EC" id="3.1.-.-" evidence="8"/>
<sequence length="290" mass="32775">MSAHLILIDALNLIRRVYAVQERPFIQIKQDHDNELSASTLKQVLFNTQNTCVNALEKIIGQHQPTHALAVFDSQHPCWRYQLFEGYKKGRKKMPEHLANKLMDIQDAFMERGVDSLTSDEDEADDLIATLAVKMALHGQKVTIISTDKGFLPLLNPNIHIYDYFNRRYLDEDHVQNKFGVKTSQLIDFWTLTGDNTNKIEGVSGIGQVNAAKLLNQYGSLKAILEASDLKGSLAKKLTQSIEQMDLARKLLTLKQDIPLGFNLKDIRLTMPSSEAEINANINIIDDEKS</sequence>
<feature type="binding site" evidence="8">
    <location>
        <position position="203"/>
    </location>
    <ligand>
        <name>K(+)</name>
        <dbReference type="ChEBI" id="CHEBI:29103"/>
    </ligand>
</feature>
<dbReference type="Proteomes" id="UP000029843">
    <property type="component" value="Unassembled WGS sequence"/>
</dbReference>
<dbReference type="CDD" id="cd09898">
    <property type="entry name" value="H3TH_53EXO"/>
    <property type="match status" value="1"/>
</dbReference>
<dbReference type="InterPro" id="IPR029060">
    <property type="entry name" value="PIN-like_dom_sf"/>
</dbReference>
<feature type="domain" description="5'-3' exonuclease" evidence="9">
    <location>
        <begin position="3"/>
        <end position="270"/>
    </location>
</feature>
<dbReference type="Pfam" id="PF01367">
    <property type="entry name" value="5_3_exonuc"/>
    <property type="match status" value="1"/>
</dbReference>
<evidence type="ECO:0000313" key="10">
    <source>
        <dbReference type="EMBL" id="KGJ92972.1"/>
    </source>
</evidence>